<gene>
    <name evidence="2" type="ORF">AVDCRST_MAG60-937</name>
</gene>
<dbReference type="AlphaFoldDB" id="A0A6J4N9V2"/>
<name>A0A6J4N9V2_9ACTN</name>
<feature type="domain" description="Glycosyl transferase family 28 C-terminal" evidence="1">
    <location>
        <begin position="230"/>
        <end position="281"/>
    </location>
</feature>
<dbReference type="SUPFAM" id="SSF53756">
    <property type="entry name" value="UDP-Glycosyltransferase/glycogen phosphorylase"/>
    <property type="match status" value="1"/>
</dbReference>
<evidence type="ECO:0000313" key="2">
    <source>
        <dbReference type="EMBL" id="CAA9381587.1"/>
    </source>
</evidence>
<dbReference type="PANTHER" id="PTHR21015">
    <property type="entry name" value="UDP-N-ACETYLGLUCOSAMINE--N-ACETYLMURAMYL-(PENTAPEPTIDE) PYROPHOSPHORYL-UNDECAPRENOL N-ACETYLGLUCOSAMINE TRANSFERASE 1"/>
    <property type="match status" value="1"/>
</dbReference>
<dbReference type="InterPro" id="IPR007235">
    <property type="entry name" value="Glyco_trans_28_C"/>
</dbReference>
<dbReference type="Pfam" id="PF04101">
    <property type="entry name" value="Glyco_tran_28_C"/>
    <property type="match status" value="1"/>
</dbReference>
<sequence>MIGYYVHHVGRGHLHRAEALALELERRGEPVTGLSSLARPEGWQGEWVRLARDDEGTVPHDPTAHGRLHWAPSREEGLRARMSAVSGWIEAARPGLMVVDVSVELVLLSRLHGVPTVGVVLPGRRGDAAHALGFEVADALVSFWPDDVTGMVHGLSSAALARLVPVGAMSRHPVRREAPSVAPRPERTVVVLLGTGGHDVSTTDIDRARASTPGWTWTVLDGSPETWVADPSSVVAAADVVITHAGQNAIAETAAARRPAVVVPQARPHDEQLVTASVLEQGWPALVCRTWPRAGWSGLLERAAAMDGQGWSRWCDGDAAHRFAELALLVQGGVAVGTRP</sequence>
<dbReference type="GO" id="GO:0016758">
    <property type="term" value="F:hexosyltransferase activity"/>
    <property type="evidence" value="ECO:0007669"/>
    <property type="project" value="InterPro"/>
</dbReference>
<dbReference type="PANTHER" id="PTHR21015:SF22">
    <property type="entry name" value="GLYCOSYLTRANSFERASE"/>
    <property type="match status" value="1"/>
</dbReference>
<protein>
    <recommendedName>
        <fullName evidence="1">Glycosyl transferase family 28 C-terminal domain-containing protein</fullName>
    </recommendedName>
</protein>
<evidence type="ECO:0000259" key="1">
    <source>
        <dbReference type="Pfam" id="PF04101"/>
    </source>
</evidence>
<dbReference type="EMBL" id="CADCUN010000100">
    <property type="protein sequence ID" value="CAA9381587.1"/>
    <property type="molecule type" value="Genomic_DNA"/>
</dbReference>
<accession>A0A6J4N9V2</accession>
<organism evidence="2">
    <name type="scientific">uncultured Nocardioides sp</name>
    <dbReference type="NCBI Taxonomy" id="198441"/>
    <lineage>
        <taxon>Bacteria</taxon>
        <taxon>Bacillati</taxon>
        <taxon>Actinomycetota</taxon>
        <taxon>Actinomycetes</taxon>
        <taxon>Propionibacteriales</taxon>
        <taxon>Nocardioidaceae</taxon>
        <taxon>Nocardioides</taxon>
        <taxon>environmental samples</taxon>
    </lineage>
</organism>
<reference evidence="2" key="1">
    <citation type="submission" date="2020-02" db="EMBL/GenBank/DDBJ databases">
        <authorList>
            <person name="Meier V. D."/>
        </authorList>
    </citation>
    <scope>NUCLEOTIDE SEQUENCE</scope>
    <source>
        <strain evidence="2">AVDCRST_MAG60</strain>
    </source>
</reference>
<dbReference type="Gene3D" id="3.40.50.2000">
    <property type="entry name" value="Glycogen Phosphorylase B"/>
    <property type="match status" value="1"/>
</dbReference>
<proteinExistence type="predicted"/>